<keyword evidence="1" id="KW-0472">Membrane</keyword>
<feature type="transmembrane region" description="Helical" evidence="1">
    <location>
        <begin position="69"/>
        <end position="92"/>
    </location>
</feature>
<feature type="transmembrane region" description="Helical" evidence="1">
    <location>
        <begin position="137"/>
        <end position="162"/>
    </location>
</feature>
<sequence length="170" mass="18735">MDQRFTYTNTHPDVRARLEEQSARRFGQLNGLVISNAEGAWQFLLAVNGGSAVAVLAFIGAVPTLQRRWWPYVILAVFVLALVLVGIGRALVLHQMQALLSNWNSNVNKFYRDELEWPDVIRLDEAKVKAGESMPWVVGWVSFALFVSGLIALCGCFIVFGVPGTAIAAS</sequence>
<keyword evidence="1" id="KW-1133">Transmembrane helix</keyword>
<accession>A0AAW8CUJ7</accession>
<evidence type="ECO:0000313" key="3">
    <source>
        <dbReference type="Proteomes" id="UP001242045"/>
    </source>
</evidence>
<dbReference type="RefSeq" id="WP_307684462.1">
    <property type="nucleotide sequence ID" value="NZ_JAUSRD010000003.1"/>
</dbReference>
<feature type="transmembrane region" description="Helical" evidence="1">
    <location>
        <begin position="40"/>
        <end position="62"/>
    </location>
</feature>
<protein>
    <submittedName>
        <fullName evidence="2">Uncharacterized protein</fullName>
    </submittedName>
</protein>
<keyword evidence="1" id="KW-0812">Transmembrane</keyword>
<gene>
    <name evidence="2" type="ORF">J2W31_001712</name>
</gene>
<dbReference type="AlphaFoldDB" id="A0AAW8CUJ7"/>
<comment type="caution">
    <text evidence="2">The sequence shown here is derived from an EMBL/GenBank/DDBJ whole genome shotgun (WGS) entry which is preliminary data.</text>
</comment>
<evidence type="ECO:0000256" key="1">
    <source>
        <dbReference type="SAM" id="Phobius"/>
    </source>
</evidence>
<organism evidence="2 3">
    <name type="scientific">Variovorax boronicumulans</name>
    <dbReference type="NCBI Taxonomy" id="436515"/>
    <lineage>
        <taxon>Bacteria</taxon>
        <taxon>Pseudomonadati</taxon>
        <taxon>Pseudomonadota</taxon>
        <taxon>Betaproteobacteria</taxon>
        <taxon>Burkholderiales</taxon>
        <taxon>Comamonadaceae</taxon>
        <taxon>Variovorax</taxon>
    </lineage>
</organism>
<reference evidence="2" key="1">
    <citation type="submission" date="2023-07" db="EMBL/GenBank/DDBJ databases">
        <title>Sorghum-associated microbial communities from plants grown in Nebraska, USA.</title>
        <authorList>
            <person name="Schachtman D."/>
        </authorList>
    </citation>
    <scope>NUCLEOTIDE SEQUENCE</scope>
    <source>
        <strain evidence="2">DS3754</strain>
    </source>
</reference>
<dbReference type="Proteomes" id="UP001242045">
    <property type="component" value="Unassembled WGS sequence"/>
</dbReference>
<name>A0AAW8CUJ7_9BURK</name>
<proteinExistence type="predicted"/>
<evidence type="ECO:0000313" key="2">
    <source>
        <dbReference type="EMBL" id="MDP9892607.1"/>
    </source>
</evidence>
<dbReference type="EMBL" id="JAUSRD010000003">
    <property type="protein sequence ID" value="MDP9892607.1"/>
    <property type="molecule type" value="Genomic_DNA"/>
</dbReference>